<dbReference type="Proteomes" id="UP000612956">
    <property type="component" value="Unassembled WGS sequence"/>
</dbReference>
<name>A0A917Q856_9NOCA</name>
<proteinExistence type="predicted"/>
<evidence type="ECO:0000313" key="3">
    <source>
        <dbReference type="EMBL" id="GGK34782.1"/>
    </source>
</evidence>
<accession>A0A917Q856</accession>
<keyword evidence="2" id="KW-1133">Transmembrane helix</keyword>
<dbReference type="RefSeq" id="WP_188826893.1">
    <property type="nucleotide sequence ID" value="NZ_BMMW01000001.1"/>
</dbReference>
<gene>
    <name evidence="3" type="ORF">GCM10011591_03040</name>
</gene>
<feature type="transmembrane region" description="Helical" evidence="2">
    <location>
        <begin position="53"/>
        <end position="76"/>
    </location>
</feature>
<dbReference type="EMBL" id="BMMW01000001">
    <property type="protein sequence ID" value="GGK34782.1"/>
    <property type="molecule type" value="Genomic_DNA"/>
</dbReference>
<feature type="region of interest" description="Disordered" evidence="1">
    <location>
        <begin position="98"/>
        <end position="120"/>
    </location>
</feature>
<evidence type="ECO:0008006" key="5">
    <source>
        <dbReference type="Google" id="ProtNLM"/>
    </source>
</evidence>
<reference evidence="3" key="2">
    <citation type="submission" date="2020-09" db="EMBL/GenBank/DDBJ databases">
        <authorList>
            <person name="Sun Q."/>
            <person name="Zhou Y."/>
        </authorList>
    </citation>
    <scope>NUCLEOTIDE SEQUENCE</scope>
    <source>
        <strain evidence="3">CGMCC 4.7278</strain>
    </source>
</reference>
<sequence>MTHSPASPSAKRSWHAQAGDLLADDYNVPGIVMISISVAGLAFALVAAGTDHWGWFTAAVILTVVTLVGGIAALVIEHQREKRIELAIGRAGHPVGKSVPIEYGPDEIRKKQRNSGSGTS</sequence>
<evidence type="ECO:0000313" key="4">
    <source>
        <dbReference type="Proteomes" id="UP000612956"/>
    </source>
</evidence>
<feature type="transmembrane region" description="Helical" evidence="2">
    <location>
        <begin position="26"/>
        <end position="47"/>
    </location>
</feature>
<evidence type="ECO:0000256" key="1">
    <source>
        <dbReference type="SAM" id="MobiDB-lite"/>
    </source>
</evidence>
<evidence type="ECO:0000256" key="2">
    <source>
        <dbReference type="SAM" id="Phobius"/>
    </source>
</evidence>
<protein>
    <recommendedName>
        <fullName evidence="5">UsfY protein</fullName>
    </recommendedName>
</protein>
<dbReference type="AlphaFoldDB" id="A0A917Q856"/>
<comment type="caution">
    <text evidence="3">The sequence shown here is derived from an EMBL/GenBank/DDBJ whole genome shotgun (WGS) entry which is preliminary data.</text>
</comment>
<keyword evidence="2" id="KW-0812">Transmembrane</keyword>
<organism evidence="3 4">
    <name type="scientific">Nocardia camponoti</name>
    <dbReference type="NCBI Taxonomy" id="1616106"/>
    <lineage>
        <taxon>Bacteria</taxon>
        <taxon>Bacillati</taxon>
        <taxon>Actinomycetota</taxon>
        <taxon>Actinomycetes</taxon>
        <taxon>Mycobacteriales</taxon>
        <taxon>Nocardiaceae</taxon>
        <taxon>Nocardia</taxon>
    </lineage>
</organism>
<keyword evidence="4" id="KW-1185">Reference proteome</keyword>
<keyword evidence="2" id="KW-0472">Membrane</keyword>
<reference evidence="3" key="1">
    <citation type="journal article" date="2014" name="Int. J. Syst. Evol. Microbiol.">
        <title>Complete genome sequence of Corynebacterium casei LMG S-19264T (=DSM 44701T), isolated from a smear-ripened cheese.</title>
        <authorList>
            <consortium name="US DOE Joint Genome Institute (JGI-PGF)"/>
            <person name="Walter F."/>
            <person name="Albersmeier A."/>
            <person name="Kalinowski J."/>
            <person name="Ruckert C."/>
        </authorList>
    </citation>
    <scope>NUCLEOTIDE SEQUENCE</scope>
    <source>
        <strain evidence="3">CGMCC 4.7278</strain>
    </source>
</reference>